<feature type="region of interest" description="Disordered" evidence="3">
    <location>
        <begin position="277"/>
        <end position="308"/>
    </location>
</feature>
<dbReference type="SUPFAM" id="SSF57997">
    <property type="entry name" value="Tropomyosin"/>
    <property type="match status" value="1"/>
</dbReference>
<accession>A0AAV2BTZ4</accession>
<evidence type="ECO:0000256" key="3">
    <source>
        <dbReference type="SAM" id="MobiDB-lite"/>
    </source>
</evidence>
<feature type="coiled-coil region" evidence="2">
    <location>
        <begin position="592"/>
        <end position="841"/>
    </location>
</feature>
<evidence type="ECO:0000259" key="4">
    <source>
        <dbReference type="PROSITE" id="PS50059"/>
    </source>
</evidence>
<feature type="compositionally biased region" description="Polar residues" evidence="3">
    <location>
        <begin position="393"/>
        <end position="404"/>
    </location>
</feature>
<feature type="compositionally biased region" description="Polar residues" evidence="3">
    <location>
        <begin position="21"/>
        <end position="36"/>
    </location>
</feature>
<feature type="coiled-coil region" evidence="2">
    <location>
        <begin position="528"/>
        <end position="562"/>
    </location>
</feature>
<dbReference type="PROSITE" id="PS50059">
    <property type="entry name" value="FKBP_PPIASE"/>
    <property type="match status" value="1"/>
</dbReference>
<dbReference type="InterPro" id="IPR056598">
    <property type="entry name" value="FKBP-15_dom"/>
</dbReference>
<comment type="catalytic activity">
    <reaction evidence="1">
        <text>[protein]-peptidylproline (omega=180) = [protein]-peptidylproline (omega=0)</text>
        <dbReference type="Rhea" id="RHEA:16237"/>
        <dbReference type="Rhea" id="RHEA-COMP:10747"/>
        <dbReference type="Rhea" id="RHEA-COMP:10748"/>
        <dbReference type="ChEBI" id="CHEBI:83833"/>
        <dbReference type="ChEBI" id="CHEBI:83834"/>
        <dbReference type="EC" id="5.2.1.8"/>
    </reaction>
</comment>
<organism evidence="5 6">
    <name type="scientific">Larinioides sclopetarius</name>
    <dbReference type="NCBI Taxonomy" id="280406"/>
    <lineage>
        <taxon>Eukaryota</taxon>
        <taxon>Metazoa</taxon>
        <taxon>Ecdysozoa</taxon>
        <taxon>Arthropoda</taxon>
        <taxon>Chelicerata</taxon>
        <taxon>Arachnida</taxon>
        <taxon>Araneae</taxon>
        <taxon>Araneomorphae</taxon>
        <taxon>Entelegynae</taxon>
        <taxon>Araneoidea</taxon>
        <taxon>Araneidae</taxon>
        <taxon>Larinioides</taxon>
    </lineage>
</organism>
<feature type="region of interest" description="Disordered" evidence="3">
    <location>
        <begin position="900"/>
        <end position="1061"/>
    </location>
</feature>
<dbReference type="InterPro" id="IPR046357">
    <property type="entry name" value="PPIase_dom_sf"/>
</dbReference>
<feature type="region of interest" description="Disordered" evidence="3">
    <location>
        <begin position="21"/>
        <end position="53"/>
    </location>
</feature>
<keyword evidence="1" id="KW-0697">Rotamase</keyword>
<feature type="compositionally biased region" description="Polar residues" evidence="3">
    <location>
        <begin position="945"/>
        <end position="969"/>
    </location>
</feature>
<dbReference type="PANTHER" id="PTHR44927">
    <property type="entry name" value="FK506-BINDING PROTEIN 15"/>
    <property type="match status" value="1"/>
</dbReference>
<dbReference type="Proteomes" id="UP001497382">
    <property type="component" value="Unassembled WGS sequence"/>
</dbReference>
<dbReference type="SUPFAM" id="SSF54534">
    <property type="entry name" value="FKBP-like"/>
    <property type="match status" value="1"/>
</dbReference>
<dbReference type="EMBL" id="CAXIEN010000491">
    <property type="protein sequence ID" value="CAL1299241.1"/>
    <property type="molecule type" value="Genomic_DNA"/>
</dbReference>
<feature type="domain" description="PPIase FKBP-type" evidence="4">
    <location>
        <begin position="182"/>
        <end position="272"/>
    </location>
</feature>
<dbReference type="Pfam" id="PF00254">
    <property type="entry name" value="FKBP_C"/>
    <property type="match status" value="1"/>
</dbReference>
<keyword evidence="6" id="KW-1185">Reference proteome</keyword>
<feature type="compositionally biased region" description="Basic and acidic residues" evidence="3">
    <location>
        <begin position="1013"/>
        <end position="1040"/>
    </location>
</feature>
<feature type="compositionally biased region" description="Polar residues" evidence="3">
    <location>
        <begin position="1051"/>
        <end position="1061"/>
    </location>
</feature>
<dbReference type="InterPro" id="IPR001179">
    <property type="entry name" value="PPIase_FKBP_dom"/>
</dbReference>
<dbReference type="PANTHER" id="PTHR44927:SF1">
    <property type="entry name" value="FK506-BINDING PROTEIN 15"/>
    <property type="match status" value="1"/>
</dbReference>
<keyword evidence="2" id="KW-0175">Coiled coil</keyword>
<feature type="compositionally biased region" description="Basic and acidic residues" evidence="3">
    <location>
        <begin position="984"/>
        <end position="997"/>
    </location>
</feature>
<gene>
    <name evidence="5" type="ORF">LARSCL_LOCUS21240</name>
</gene>
<proteinExistence type="predicted"/>
<evidence type="ECO:0000313" key="5">
    <source>
        <dbReference type="EMBL" id="CAL1299241.1"/>
    </source>
</evidence>
<dbReference type="Pfam" id="PF23649">
    <property type="entry name" value="FKBP15"/>
    <property type="match status" value="1"/>
</dbReference>
<sequence length="1061" mass="116841">MDDEDGDFSLSTAARTRLSSLFQGDNTGGDVNQALTFTAPKQPKKNENPQSSSGTFKLLTASVVHAYKLIDGSYVNQGKLGCAILGLHENSSYKFLLYKGKQIQVTACSIVPSFKFHIQPNNYVSFFDEKNENWSIIFESEASLTEFAKQVALAKANSEGKSQSSLVIQDLVLGEGPSLDNGDAAEIRYSCWSLSNYSFGQLLDSNMKSESAFRLRLGKNKFIKGLSDGLVGAQKGSKRLLIVPPNLITEGATPSVPANTFVIFDIHVVKVKVSRESSHSPSPIKVPEAVAERKPELLPRPSISQEDNIRLRGASISEQLSQSPKKDKAQIISRMAKMGMATLPFQGAVAAHISSDSENEEEAPPEEPPAQLTSSRTASPKSFAKPSSRKDSGSSVTSQSVQMQAVQPQFMPESVAMQVTQQSSQMALSSQVAIPAQQAFVAPSPTMSFSTYQTAFPAQFPVHSMMPTSMADTHLPMLITETRSQNTEVRLSLSKITDKVDTVIQKVDDLRLQQGRMPSISQAPFMDSAMLVQNIERIVQENKQLKEDVELKNSKIQTLNEKICDLFQRNQRFFEESNNMLEQRNDSMQAVSSQTQAKLVSLENEKAKLSSDLFAATSKLSLLEGELKNSQSLENQLKQKLQEYEEKIERQSTDSDLETKVISSQQKLESAKNRIEVLTEQINDLQTQYKALLESNTTLEKLLEESQSKVEEIKTKTEKDCKELHDKEIRQYQEKLNQLSEKGDSAGDTGIELLREENEKLLKGKEELQTLVEELQKKLKTAEASLENRDKKMHELQSELDTSLAWKKKYEVFYERTRAMKEKYESQMGELVTEIKQLRAAGSPSPNFSGEIRKVMNVLFKMLQGKFDSNSSYEGSKVLEVALQSIRALTFQMLEMKSRASSSSSENDAESAKVVDNTTPSSGPSAAVESNSSESRESSLDGSAVSSDVPVQQNGLKDTSGPPSSQTLEVSGDDDTAANASSSDSERVEAKSVEEAPPKQIECEQNGVDSSSDDSKLNEVSDKPIAEETKSPPKETKEVNRVSPDQGRPLSPSSASGAGKV</sequence>
<evidence type="ECO:0000313" key="6">
    <source>
        <dbReference type="Proteomes" id="UP001497382"/>
    </source>
</evidence>
<feature type="compositionally biased region" description="Polar residues" evidence="3">
    <location>
        <begin position="371"/>
        <end position="380"/>
    </location>
</feature>
<dbReference type="EC" id="5.2.1.8" evidence="1"/>
<dbReference type="AlphaFoldDB" id="A0AAV2BTZ4"/>
<dbReference type="Gene3D" id="1.10.287.1490">
    <property type="match status" value="1"/>
</dbReference>
<reference evidence="5 6" key="1">
    <citation type="submission" date="2024-04" db="EMBL/GenBank/DDBJ databases">
        <authorList>
            <person name="Rising A."/>
            <person name="Reimegard J."/>
            <person name="Sonavane S."/>
            <person name="Akerstrom W."/>
            <person name="Nylinder S."/>
            <person name="Hedman E."/>
            <person name="Kallberg Y."/>
        </authorList>
    </citation>
    <scope>NUCLEOTIDE SEQUENCE [LARGE SCALE GENOMIC DNA]</scope>
</reference>
<dbReference type="Gene3D" id="3.10.50.40">
    <property type="match status" value="1"/>
</dbReference>
<dbReference type="GO" id="GO:0003755">
    <property type="term" value="F:peptidyl-prolyl cis-trans isomerase activity"/>
    <property type="evidence" value="ECO:0007669"/>
    <property type="project" value="UniProtKB-KW"/>
</dbReference>
<evidence type="ECO:0000256" key="2">
    <source>
        <dbReference type="SAM" id="Coils"/>
    </source>
</evidence>
<feature type="region of interest" description="Disordered" evidence="3">
    <location>
        <begin position="351"/>
        <end position="404"/>
    </location>
</feature>
<protein>
    <recommendedName>
        <fullName evidence="1">peptidylprolyl isomerase</fullName>
        <ecNumber evidence="1">5.2.1.8</ecNumber>
    </recommendedName>
</protein>
<name>A0AAV2BTZ4_9ARAC</name>
<keyword evidence="1" id="KW-0413">Isomerase</keyword>
<comment type="caution">
    <text evidence="5">The sequence shown here is derived from an EMBL/GenBank/DDBJ whole genome shotgun (WGS) entry which is preliminary data.</text>
</comment>
<evidence type="ECO:0000256" key="1">
    <source>
        <dbReference type="PROSITE-ProRule" id="PRU00277"/>
    </source>
</evidence>